<dbReference type="PROSITE" id="PS50005">
    <property type="entry name" value="TPR"/>
    <property type="match status" value="1"/>
</dbReference>
<feature type="domain" description="Doubled CXXCH motif" evidence="3">
    <location>
        <begin position="526"/>
        <end position="559"/>
    </location>
</feature>
<name>A0A432MD46_9BACT</name>
<dbReference type="InterPro" id="IPR051829">
    <property type="entry name" value="Multiheme_Cytochr_ET"/>
</dbReference>
<dbReference type="InterPro" id="IPR023155">
    <property type="entry name" value="Cyt_c-552/4"/>
</dbReference>
<dbReference type="PANTHER" id="PTHR35038:SF8">
    <property type="entry name" value="C-TYPE POLYHEME CYTOCHROME OMCC"/>
    <property type="match status" value="1"/>
</dbReference>
<reference evidence="5 6" key="2">
    <citation type="submission" date="2019-01" db="EMBL/GenBank/DDBJ databases">
        <title>Tautonia sociabilis, a novel thermotolerant planctomycete of Isosphaeraceae family, isolated from a 4000 m deep subterranean habitat.</title>
        <authorList>
            <person name="Kovaleva O.L."/>
            <person name="Elcheninov A.G."/>
            <person name="Van Heerden E."/>
            <person name="Toshchakov S.V."/>
            <person name="Novikov A."/>
            <person name="Bonch-Osmolovskaya E.A."/>
            <person name="Kublanov I.V."/>
        </authorList>
    </citation>
    <scope>NUCLEOTIDE SEQUENCE [LARGE SCALE GENOMIC DNA]</scope>
    <source>
        <strain evidence="5 6">GM2012</strain>
    </source>
</reference>
<evidence type="ECO:0000313" key="6">
    <source>
        <dbReference type="Proteomes" id="UP000280296"/>
    </source>
</evidence>
<sequence>MRRRARWLPIAGLLLLAVSAGGWWAWGRRAGPEGDPLAIARASYDLGDYEGAAEQARGRLRSHRDDPDAIRILARTYARRGDAASARRLFDRLDRQAFEAEDLFLIGTLLRREGRLEDAWTAFEMAEDFDPAHAETLVEFGLGALEAGEFERAVSYARRLGGQEGWEAVAGAIEGRARLELLDPESAAEALGRSLRIAPDQARGPFPASSSRLLRARALLASGRGDLAGEVLATLEPDDPEASWLRSRAALQRGELGLAASERERARLLGWADDPMRAEPSPFVGSDRCVECHGAIAREQRESHHARTFHAAPDLGSLPESEGAIPDPEASEVVHRIRRAGDRVRVETEARGDRFEAEIRFLLGSGTRGLTPVGVDASGRFVELRLSHYGTEEGWGLTTGHPAIPEGAAGSLGLPLSDRDLRACLNCHTTNHREAKARLGPTVADGAIGCERCHGPGGNHLIAVDRGFPDPAIARPRLASAAQVVGLCGDCHRPPGGRTLPESGHPSAVRFQATTFARSACFLESPAEAKFDCVRCHDPHRNADPGPARYEAVCLSCHSGGPEPSLSSACPVDPRRGCIDCHMPRRPSVMRNTRFTDHHIRIQEEFGAISADRPERED</sequence>
<dbReference type="SUPFAM" id="SSF48452">
    <property type="entry name" value="TPR-like"/>
    <property type="match status" value="2"/>
</dbReference>
<evidence type="ECO:0000256" key="1">
    <source>
        <dbReference type="ARBA" id="ARBA00022729"/>
    </source>
</evidence>
<evidence type="ECO:0000313" key="5">
    <source>
        <dbReference type="EMBL" id="RUL82774.1"/>
    </source>
</evidence>
<keyword evidence="1" id="KW-0732">Signal</keyword>
<keyword evidence="6" id="KW-1185">Reference proteome</keyword>
<proteinExistence type="predicted"/>
<evidence type="ECO:0000259" key="3">
    <source>
        <dbReference type="Pfam" id="PF09699"/>
    </source>
</evidence>
<dbReference type="RefSeq" id="WP_126727853.1">
    <property type="nucleotide sequence ID" value="NZ_RYZH01000069.1"/>
</dbReference>
<dbReference type="InterPro" id="IPR036280">
    <property type="entry name" value="Multihaem_cyt_sf"/>
</dbReference>
<comment type="caution">
    <text evidence="5">The sequence shown here is derived from an EMBL/GenBank/DDBJ whole genome shotgun (WGS) entry which is preliminary data.</text>
</comment>
<dbReference type="OrthoDB" id="244982at2"/>
<dbReference type="InterPro" id="IPR019734">
    <property type="entry name" value="TPR_rpt"/>
</dbReference>
<keyword evidence="2" id="KW-0802">TPR repeat</keyword>
<evidence type="ECO:0000259" key="4">
    <source>
        <dbReference type="Pfam" id="PF13435"/>
    </source>
</evidence>
<reference evidence="5 6" key="1">
    <citation type="submission" date="2018-12" db="EMBL/GenBank/DDBJ databases">
        <authorList>
            <person name="Toschakov S.V."/>
        </authorList>
    </citation>
    <scope>NUCLEOTIDE SEQUENCE [LARGE SCALE GENOMIC DNA]</scope>
    <source>
        <strain evidence="5 6">GM2012</strain>
    </source>
</reference>
<dbReference type="SUPFAM" id="SSF48695">
    <property type="entry name" value="Multiheme cytochromes"/>
    <property type="match status" value="1"/>
</dbReference>
<evidence type="ECO:0000256" key="2">
    <source>
        <dbReference type="PROSITE-ProRule" id="PRU00339"/>
    </source>
</evidence>
<dbReference type="Pfam" id="PF13435">
    <property type="entry name" value="Cytochrome_C554"/>
    <property type="match status" value="1"/>
</dbReference>
<feature type="repeat" description="TPR" evidence="2">
    <location>
        <begin position="100"/>
        <end position="133"/>
    </location>
</feature>
<protein>
    <submittedName>
        <fullName evidence="5">Tetratricopeptide repeat protein</fullName>
    </submittedName>
</protein>
<dbReference type="Gene3D" id="1.10.1130.10">
    <property type="entry name" value="Flavocytochrome C3, Chain A"/>
    <property type="match status" value="1"/>
</dbReference>
<dbReference type="PANTHER" id="PTHR35038">
    <property type="entry name" value="DISSIMILATORY SULFITE REDUCTASE SIRA"/>
    <property type="match status" value="1"/>
</dbReference>
<dbReference type="EMBL" id="RYZH01000069">
    <property type="protein sequence ID" value="RUL82774.1"/>
    <property type="molecule type" value="Genomic_DNA"/>
</dbReference>
<feature type="domain" description="Cytochrome c-552/4" evidence="4">
    <location>
        <begin position="421"/>
        <end position="455"/>
    </location>
</feature>
<dbReference type="Gene3D" id="1.25.40.10">
    <property type="entry name" value="Tetratricopeptide repeat domain"/>
    <property type="match status" value="1"/>
</dbReference>
<dbReference type="Proteomes" id="UP000280296">
    <property type="component" value="Unassembled WGS sequence"/>
</dbReference>
<gene>
    <name evidence="5" type="ORF">TsocGM_23250</name>
</gene>
<dbReference type="Pfam" id="PF09699">
    <property type="entry name" value="Paired_CXXCH_1"/>
    <property type="match status" value="1"/>
</dbReference>
<dbReference type="InterPro" id="IPR011990">
    <property type="entry name" value="TPR-like_helical_dom_sf"/>
</dbReference>
<dbReference type="InterPro" id="IPR010177">
    <property type="entry name" value="Paired_CXXCH_1"/>
</dbReference>
<organism evidence="5 6">
    <name type="scientific">Tautonia sociabilis</name>
    <dbReference type="NCBI Taxonomy" id="2080755"/>
    <lineage>
        <taxon>Bacteria</taxon>
        <taxon>Pseudomonadati</taxon>
        <taxon>Planctomycetota</taxon>
        <taxon>Planctomycetia</taxon>
        <taxon>Isosphaerales</taxon>
        <taxon>Isosphaeraceae</taxon>
        <taxon>Tautonia</taxon>
    </lineage>
</organism>
<dbReference type="AlphaFoldDB" id="A0A432MD46"/>
<accession>A0A432MD46</accession>